<evidence type="ECO:0000313" key="1">
    <source>
        <dbReference type="EMBL" id="QID23013.1"/>
    </source>
</evidence>
<proteinExistence type="predicted"/>
<keyword evidence="1" id="KW-0614">Plasmid</keyword>
<organism evidence="1">
    <name type="scientific">Escherichia coli</name>
    <dbReference type="NCBI Taxonomy" id="562"/>
    <lineage>
        <taxon>Bacteria</taxon>
        <taxon>Pseudomonadati</taxon>
        <taxon>Pseudomonadota</taxon>
        <taxon>Gammaproteobacteria</taxon>
        <taxon>Enterobacterales</taxon>
        <taxon>Enterobacteriaceae</taxon>
        <taxon>Escherichia</taxon>
    </lineage>
</organism>
<geneLocation type="plasmid" evidence="1">
    <name>p4M8F</name>
</geneLocation>
<reference evidence="1" key="1">
    <citation type="submission" date="2019-08" db="EMBL/GenBank/DDBJ databases">
        <authorList>
            <person name="Yao H."/>
        </authorList>
    </citation>
    <scope>NUCLEOTIDE SEQUENCE</scope>
    <source>
        <strain evidence="1">4M8F</strain>
        <plasmid evidence="1">p4M8F</plasmid>
    </source>
</reference>
<sequence length="39" mass="4282">MLGTKKRSGIRKEIFGTSWPAWWICLADDCGVVCDGLAP</sequence>
<dbReference type="AlphaFoldDB" id="A0A6G6AMU8"/>
<name>A0A6G6AMU8_ECOLX</name>
<accession>A0A6G6AMU8</accession>
<dbReference type="EMBL" id="MN256758">
    <property type="protein sequence ID" value="QID23013.1"/>
    <property type="molecule type" value="Genomic_DNA"/>
</dbReference>
<protein>
    <submittedName>
        <fullName evidence="1">Uncharacterized protein</fullName>
    </submittedName>
</protein>